<dbReference type="AlphaFoldDB" id="A0A6A8A6X7"/>
<accession>A0A6A8A6X7</accession>
<gene>
    <name evidence="2" type="ORF">GAO09_02920</name>
</gene>
<evidence type="ECO:0000259" key="1">
    <source>
        <dbReference type="Pfam" id="PF09364"/>
    </source>
</evidence>
<organism evidence="2 3">
    <name type="scientific">Endobacterium cereale</name>
    <dbReference type="NCBI Taxonomy" id="2663029"/>
    <lineage>
        <taxon>Bacteria</taxon>
        <taxon>Pseudomonadati</taxon>
        <taxon>Pseudomonadota</taxon>
        <taxon>Alphaproteobacteria</taxon>
        <taxon>Hyphomicrobiales</taxon>
        <taxon>Rhizobiaceae</taxon>
        <taxon>Endobacterium</taxon>
    </lineage>
</organism>
<comment type="caution">
    <text evidence="2">The sequence shown here is derived from an EMBL/GenBank/DDBJ whole genome shotgun (WGS) entry which is preliminary data.</text>
</comment>
<keyword evidence="3" id="KW-1185">Reference proteome</keyword>
<dbReference type="Proteomes" id="UP000435138">
    <property type="component" value="Unassembled WGS sequence"/>
</dbReference>
<evidence type="ECO:0000313" key="2">
    <source>
        <dbReference type="EMBL" id="MQY45026.1"/>
    </source>
</evidence>
<reference evidence="2 3" key="1">
    <citation type="submission" date="2019-11" db="EMBL/GenBank/DDBJ databases">
        <title>Genome analysis of Rhizobacterium cereale a novel genus and species isolated from maize roots in North Spain.</title>
        <authorList>
            <person name="Menendez E."/>
            <person name="Flores-Felix J.D."/>
            <person name="Ramirez-Bahena M.-H."/>
            <person name="Igual J.M."/>
            <person name="Garcia-Fraile P."/>
            <person name="Peix A."/>
            <person name="Velazquez E."/>
        </authorList>
    </citation>
    <scope>NUCLEOTIDE SEQUENCE [LARGE SCALE GENOMIC DNA]</scope>
    <source>
        <strain evidence="2 3">RZME27</strain>
    </source>
</reference>
<feature type="domain" description="Xylulose 5-phosphate/Fructose 6-phosphate phosphoketolase N-terminal" evidence="1">
    <location>
        <begin position="93"/>
        <end position="216"/>
    </location>
</feature>
<dbReference type="Gene3D" id="3.40.50.970">
    <property type="match status" value="1"/>
</dbReference>
<dbReference type="RefSeq" id="WP_153352531.1">
    <property type="nucleotide sequence ID" value="NZ_WIXI01000022.1"/>
</dbReference>
<protein>
    <recommendedName>
        <fullName evidence="1">Xylulose 5-phosphate/Fructose 6-phosphate phosphoketolase N-terminal domain-containing protein</fullName>
    </recommendedName>
</protein>
<sequence>MENQSYIQMDVRDSGSKRSRSSVDLVVDAFILAASSVPMTKTVCKEGPLLFNFANDASRYDHDEITQVLKKQDKGGRQTRRYDEHLFRQLLDSVVGKPHAITACLIDTHPSSGKPSQKLLQWREFVDPARDGAVLPIVRIRASMCAAYRGGVVKLENALTDNGYLPFLIKNEGNTDLNEKLRAKIGAAFELIGAYQKNARRVGSAFTVPQWPAIVLMS</sequence>
<dbReference type="EMBL" id="WIXI01000022">
    <property type="protein sequence ID" value="MQY45026.1"/>
    <property type="molecule type" value="Genomic_DNA"/>
</dbReference>
<dbReference type="InterPro" id="IPR018970">
    <property type="entry name" value="Xul5P/Fru6P_PKetolase_N"/>
</dbReference>
<evidence type="ECO:0000313" key="3">
    <source>
        <dbReference type="Proteomes" id="UP000435138"/>
    </source>
</evidence>
<proteinExistence type="predicted"/>
<dbReference type="Pfam" id="PF09364">
    <property type="entry name" value="XFP_N"/>
    <property type="match status" value="1"/>
</dbReference>
<name>A0A6A8A6X7_9HYPH</name>